<evidence type="ECO:0000313" key="5">
    <source>
        <dbReference type="Proteomes" id="UP000598271"/>
    </source>
</evidence>
<feature type="transmembrane region" description="Helical" evidence="2">
    <location>
        <begin position="498"/>
        <end position="522"/>
    </location>
</feature>
<gene>
    <name evidence="4" type="ORF">GCM10007390_51150</name>
</gene>
<feature type="transmembrane region" description="Helical" evidence="2">
    <location>
        <begin position="12"/>
        <end position="45"/>
    </location>
</feature>
<feature type="transmembrane region" description="Helical" evidence="2">
    <location>
        <begin position="900"/>
        <end position="919"/>
    </location>
</feature>
<proteinExistence type="predicted"/>
<keyword evidence="2" id="KW-1133">Transmembrane helix</keyword>
<evidence type="ECO:0000259" key="3">
    <source>
        <dbReference type="Pfam" id="PF00905"/>
    </source>
</evidence>
<dbReference type="RefSeq" id="WP_189569214.1">
    <property type="nucleotide sequence ID" value="NZ_BMXF01000010.1"/>
</dbReference>
<feature type="transmembrane region" description="Helical" evidence="2">
    <location>
        <begin position="704"/>
        <end position="722"/>
    </location>
</feature>
<reference evidence="4 5" key="1">
    <citation type="journal article" date="2014" name="Int. J. Syst. Evol. Microbiol.">
        <title>Complete genome sequence of Corynebacterium casei LMG S-19264T (=DSM 44701T), isolated from a smear-ripened cheese.</title>
        <authorList>
            <consortium name="US DOE Joint Genome Institute (JGI-PGF)"/>
            <person name="Walter F."/>
            <person name="Albersmeier A."/>
            <person name="Kalinowski J."/>
            <person name="Ruckert C."/>
        </authorList>
    </citation>
    <scope>NUCLEOTIDE SEQUENCE [LARGE SCALE GENOMIC DNA]</scope>
    <source>
        <strain evidence="4 5">KCTC 12866</strain>
    </source>
</reference>
<name>A0A8J3DE89_9BACT</name>
<feature type="transmembrane region" description="Helical" evidence="2">
    <location>
        <begin position="871"/>
        <end position="888"/>
    </location>
</feature>
<keyword evidence="2" id="KW-0472">Membrane</keyword>
<feature type="transmembrane region" description="Helical" evidence="2">
    <location>
        <begin position="728"/>
        <end position="745"/>
    </location>
</feature>
<dbReference type="InterPro" id="IPR001460">
    <property type="entry name" value="PCN-bd_Tpept"/>
</dbReference>
<evidence type="ECO:0000256" key="1">
    <source>
        <dbReference type="SAM" id="MobiDB-lite"/>
    </source>
</evidence>
<feature type="transmembrane region" description="Helical" evidence="2">
    <location>
        <begin position="583"/>
        <end position="601"/>
    </location>
</feature>
<dbReference type="Pfam" id="PF00905">
    <property type="entry name" value="Transpeptidase"/>
    <property type="match status" value="1"/>
</dbReference>
<dbReference type="InterPro" id="IPR012338">
    <property type="entry name" value="Beta-lactam/transpept-like"/>
</dbReference>
<dbReference type="EMBL" id="BMXF01000010">
    <property type="protein sequence ID" value="GHB88820.1"/>
    <property type="molecule type" value="Genomic_DNA"/>
</dbReference>
<dbReference type="GO" id="GO:0008658">
    <property type="term" value="F:penicillin binding"/>
    <property type="evidence" value="ECO:0007669"/>
    <property type="project" value="InterPro"/>
</dbReference>
<feature type="region of interest" description="Disordered" evidence="1">
    <location>
        <begin position="1556"/>
        <end position="1577"/>
    </location>
</feature>
<feature type="domain" description="Penicillin-binding protein transpeptidase" evidence="3">
    <location>
        <begin position="1608"/>
        <end position="1709"/>
    </location>
</feature>
<dbReference type="SUPFAM" id="SSF56601">
    <property type="entry name" value="beta-lactamase/transpeptidase-like"/>
    <property type="match status" value="1"/>
</dbReference>
<evidence type="ECO:0000256" key="2">
    <source>
        <dbReference type="SAM" id="Phobius"/>
    </source>
</evidence>
<accession>A0A8J3DE89</accession>
<feature type="transmembrane region" description="Helical" evidence="2">
    <location>
        <begin position="66"/>
        <end position="87"/>
    </location>
</feature>
<protein>
    <recommendedName>
        <fullName evidence="3">Penicillin-binding protein transpeptidase domain-containing protein</fullName>
    </recommendedName>
</protein>
<keyword evidence="2" id="KW-0812">Transmembrane</keyword>
<dbReference type="Gene3D" id="3.40.710.10">
    <property type="entry name" value="DD-peptidase/beta-lactamase superfamily"/>
    <property type="match status" value="2"/>
</dbReference>
<feature type="compositionally biased region" description="Basic and acidic residues" evidence="1">
    <location>
        <begin position="1558"/>
        <end position="1577"/>
    </location>
</feature>
<evidence type="ECO:0000313" key="4">
    <source>
        <dbReference type="EMBL" id="GHB88820.1"/>
    </source>
</evidence>
<organism evidence="4 5">
    <name type="scientific">Persicitalea jodogahamensis</name>
    <dbReference type="NCBI Taxonomy" id="402147"/>
    <lineage>
        <taxon>Bacteria</taxon>
        <taxon>Pseudomonadati</taxon>
        <taxon>Bacteroidota</taxon>
        <taxon>Cytophagia</taxon>
        <taxon>Cytophagales</taxon>
        <taxon>Spirosomataceae</taxon>
        <taxon>Persicitalea</taxon>
    </lineage>
</organism>
<keyword evidence="5" id="KW-1185">Reference proteome</keyword>
<feature type="transmembrane region" description="Helical" evidence="2">
    <location>
        <begin position="979"/>
        <end position="997"/>
    </location>
</feature>
<sequence>MTKKLRYQIAAITLGILGLILLLNFLSLAVFLAISVLLVARLAWVDFRVEEAPLGEQRSRLATQKVLHALSLTVAGVAAAFTLYNYWAAPPRIFKNADHHVVGHLGYDFGRALRLVSEREPQRALWDRKLGELNVTTNPTENSFTLRGERFFEPIYFKKDDRYVLANDAGANRFDSTLSAEFGGGRRLTLWVQNRDRENVSYRYQYADADSSYAPLDLPFDRVIRTGISLRDLLSRNPVAAPDFGAVLALLGDTYLVREEYLLQKNGSQNTSPLRLFPSRVWADSVVALSVDGTAVALARRPAFDLPLAAGQSFYVGLRTKRTTTYFLRREGERAALYLGFPERHYLRSSEADEETLFLTSSGHHITNTTLLAGLLFDGPTRDDNRNHLTANLSYATGPTTQKMRFRVVNEVQQNDLDPGLALQTAQAGDTLRMATTGLATDPRHDVRWILAVEDLKATNGLPWGALLSYILGFTVLALLSVQLTPLDRIRNSFKVEVGVYLALLAFMTVRTVILWRAVTFVPLDDATATDYETLRGLRTYFWYQIYFTLAFFGVILGYKLWVFRWHRPLPASPRWRWFQTAWMPYLLFGLYGLVGLKNVGSLERLMSVLVPVATYFLIDFVFQRRAVARHEYAVQSPEYRFVRKLNWLAALGAFTLGDAGFAIIFLVFSLLYWYLRKEAFPDHRLSSQRFTHKILRQLSNYRLILIPLLLLAFIGFSPLILSFLFRNVLISVELLLGVAVLLAWRETYLSRRVRLLAAGILLGAMGLAFALQPRLEALAQSKNRMLYRAEVRFRTADDIIAAEQFNLGNDRRLLNAAQNQWFINYFYEKGEFNLYNYFRRVPHFQQGSSYLTQISDLVSVRYVIAEHSEWVLVGLILLLGLLTFLSVRNRMPFHAFTRLRAQLLCFLFALSFTIWLAASDRMVFVGQDFPLLSLNSLLTLLVGFGLLLLVVLAGYGEASVTETEVTHRTFEFKGARQFGYRAVLLVLIFAVGSFFLTNKNVRRFDLNQTVSRLEKTFDGLNSVFELYQKDVRSARKMTPAELVRGFDVYLQKEDKNFFADKPFERSAYDAFRDRYVQVNSPEQLVHLRKNEDGLYEFAVNGFFYNVNSPDVYQNSWRGHLTSASVHKSLSIGSLTSEARSVRLDTGRLVTDLSAFLANKNLLDKNENLNLRLSLVPAGWTRDSLPVLLLGRTQGEERKTRSGFLIKNGTEVISADQTRHALSLRANDVLHLQPMAPAGKPSRLVSLKVAQKTGEYLAKNSWINGRPQHYYPLRERSLWTYYFTNLVKSSYDLRPELWNANVQTTLDPILSRQIYDRMERYFQPSAANEKRGFSLVVLDSEGRIRALSDYKTDPKARLDPNRMNEYADLFEQLYLDPSSYNDRNLFGNRCLVRMPNGPASTFKPILYGAVTSQYDLGWPKLLFGGIGNYPRQSAGGTDKLIRHFGGRKMRLTVGSDNLGEHDNLFYISHSTNTYNSMMVFLGSLTPTQMGQVARGLRDRSPSAYLRPGAHPTQSELNFPLIKYDQHTYRLDQMPDWDQKASLLATGLSQNFRLPLSQEAERDPEAAKDRNLAPGLDDEKFNASGSSYKLWSFPEPSHLYLVDRKENTQNAIPQIAMGAYPITVTPLKMAEMAASLFSFNARYHASILADTPRPAGYFSVGKTWGQEARLLSFYSQNLFKAMNLAVESGTARFLQGIAAPGYHLYAKTGTISGDRSGGAFRDKNLLLVISQKPLHDQPLNTKTMRDNKFYVLYFSFYSDASSSGAWSDDAKRTARDLVNYIQESDDFKYLMEEKKKIL</sequence>
<feature type="transmembrane region" description="Helical" evidence="2">
    <location>
        <begin position="757"/>
        <end position="776"/>
    </location>
</feature>
<feature type="transmembrane region" description="Helical" evidence="2">
    <location>
        <begin position="464"/>
        <end position="486"/>
    </location>
</feature>
<feature type="transmembrane region" description="Helical" evidence="2">
    <location>
        <begin position="542"/>
        <end position="562"/>
    </location>
</feature>
<feature type="transmembrane region" description="Helical" evidence="2">
    <location>
        <begin position="939"/>
        <end position="959"/>
    </location>
</feature>
<dbReference type="Proteomes" id="UP000598271">
    <property type="component" value="Unassembled WGS sequence"/>
</dbReference>
<feature type="transmembrane region" description="Helical" evidence="2">
    <location>
        <begin position="648"/>
        <end position="676"/>
    </location>
</feature>
<comment type="caution">
    <text evidence="4">The sequence shown here is derived from an EMBL/GenBank/DDBJ whole genome shotgun (WGS) entry which is preliminary data.</text>
</comment>